<dbReference type="Gene3D" id="3.20.20.70">
    <property type="entry name" value="Aldolase class I"/>
    <property type="match status" value="1"/>
</dbReference>
<evidence type="ECO:0000256" key="5">
    <source>
        <dbReference type="ARBA" id="ARBA00022723"/>
    </source>
</evidence>
<evidence type="ECO:0000256" key="3">
    <source>
        <dbReference type="ARBA" id="ARBA00022630"/>
    </source>
</evidence>
<reference evidence="13 14" key="1">
    <citation type="submission" date="2016-02" db="EMBL/GenBank/DDBJ databases">
        <title>Draft Genome for Tepidibacillus decaturensis nov. sp. Strain Z9, an Anaerobic, Moderately Thermophilic and Heterotrophic Bacterium from Deep Subsurface of the Illinois Basin, USA.</title>
        <authorList>
            <person name="Dong Y."/>
            <person name="Chang J.Y."/>
            <person name="Sanford R."/>
            <person name="Fouke B.W."/>
        </authorList>
    </citation>
    <scope>NUCLEOTIDE SEQUENCE [LARGE SCALE GENOMIC DNA]</scope>
    <source>
        <strain evidence="13 14">Z9</strain>
    </source>
</reference>
<feature type="binding site" evidence="11">
    <location>
        <position position="151"/>
    </location>
    <ligand>
        <name>substrate</name>
    </ligand>
</feature>
<dbReference type="SUPFAM" id="SSF51395">
    <property type="entry name" value="FMN-linked oxidoreductases"/>
    <property type="match status" value="1"/>
</dbReference>
<feature type="binding site" evidence="11">
    <location>
        <begin position="62"/>
        <end position="64"/>
    </location>
    <ligand>
        <name>FMN</name>
        <dbReference type="ChEBI" id="CHEBI:58210"/>
    </ligand>
</feature>
<comment type="catalytic activity">
    <reaction evidence="11">
        <text>isopentenyl diphosphate = dimethylallyl diphosphate</text>
        <dbReference type="Rhea" id="RHEA:23284"/>
        <dbReference type="ChEBI" id="CHEBI:57623"/>
        <dbReference type="ChEBI" id="CHEBI:128769"/>
        <dbReference type="EC" id="5.3.3.2"/>
    </reaction>
</comment>
<gene>
    <name evidence="11" type="primary">fni</name>
    <name evidence="13" type="ORF">U473_06185</name>
</gene>
<dbReference type="PANTHER" id="PTHR43665">
    <property type="entry name" value="ISOPENTENYL-DIPHOSPHATE DELTA-ISOMERASE"/>
    <property type="match status" value="1"/>
</dbReference>
<evidence type="ECO:0000313" key="13">
    <source>
        <dbReference type="EMBL" id="KXG43650.1"/>
    </source>
</evidence>
<comment type="cofactor">
    <cofactor evidence="11">
        <name>NADPH</name>
        <dbReference type="ChEBI" id="CHEBI:57783"/>
    </cofactor>
</comment>
<evidence type="ECO:0000259" key="12">
    <source>
        <dbReference type="Pfam" id="PF01070"/>
    </source>
</evidence>
<evidence type="ECO:0000256" key="4">
    <source>
        <dbReference type="ARBA" id="ARBA00022643"/>
    </source>
</evidence>
<dbReference type="RefSeq" id="WP_068724412.1">
    <property type="nucleotide sequence ID" value="NZ_LSKU01000001.1"/>
</dbReference>
<evidence type="ECO:0000256" key="7">
    <source>
        <dbReference type="ARBA" id="ARBA00022857"/>
    </source>
</evidence>
<dbReference type="Proteomes" id="UP000070352">
    <property type="component" value="Unassembled WGS sequence"/>
</dbReference>
<evidence type="ECO:0000256" key="8">
    <source>
        <dbReference type="ARBA" id="ARBA00023229"/>
    </source>
</evidence>
<keyword evidence="6 11" id="KW-0460">Magnesium</keyword>
<dbReference type="GO" id="GO:0008299">
    <property type="term" value="P:isoprenoid biosynthetic process"/>
    <property type="evidence" value="ECO:0007669"/>
    <property type="project" value="UniProtKB-UniRule"/>
</dbReference>
<dbReference type="OrthoDB" id="9795032at2"/>
<evidence type="ECO:0000256" key="6">
    <source>
        <dbReference type="ARBA" id="ARBA00022842"/>
    </source>
</evidence>
<feature type="binding site" evidence="11">
    <location>
        <position position="213"/>
    </location>
    <ligand>
        <name>FMN</name>
        <dbReference type="ChEBI" id="CHEBI:58210"/>
    </ligand>
</feature>
<evidence type="ECO:0000256" key="1">
    <source>
        <dbReference type="ARBA" id="ARBA00001917"/>
    </source>
</evidence>
<evidence type="ECO:0000256" key="10">
    <source>
        <dbReference type="ARBA" id="ARBA00025810"/>
    </source>
</evidence>
<dbReference type="InterPro" id="IPR013785">
    <property type="entry name" value="Aldolase_TIM"/>
</dbReference>
<dbReference type="HAMAP" id="MF_00354">
    <property type="entry name" value="Idi_2"/>
    <property type="match status" value="1"/>
</dbReference>
<keyword evidence="14" id="KW-1185">Reference proteome</keyword>
<feature type="binding site" evidence="11">
    <location>
        <begin position="6"/>
        <end position="7"/>
    </location>
    <ligand>
        <name>substrate</name>
    </ligand>
</feature>
<keyword evidence="8 11" id="KW-0414">Isoprene biosynthesis</keyword>
<dbReference type="STRING" id="1413211.U473_06185"/>
<comment type="similarity">
    <text evidence="11">Belongs to the IPP isomerase type 2 family.</text>
</comment>
<dbReference type="InterPro" id="IPR011179">
    <property type="entry name" value="IPdP_isomerase"/>
</dbReference>
<organism evidence="13 14">
    <name type="scientific">Tepidibacillus decaturensis</name>
    <dbReference type="NCBI Taxonomy" id="1413211"/>
    <lineage>
        <taxon>Bacteria</taxon>
        <taxon>Bacillati</taxon>
        <taxon>Bacillota</taxon>
        <taxon>Bacilli</taxon>
        <taxon>Bacillales</taxon>
        <taxon>Bacillaceae</taxon>
        <taxon>Tepidibacillus</taxon>
    </lineage>
</organism>
<comment type="cofactor">
    <cofactor evidence="1 11">
        <name>FMN</name>
        <dbReference type="ChEBI" id="CHEBI:58210"/>
    </cofactor>
</comment>
<dbReference type="EMBL" id="LSKU01000001">
    <property type="protein sequence ID" value="KXG43650.1"/>
    <property type="molecule type" value="Genomic_DNA"/>
</dbReference>
<evidence type="ECO:0000313" key="14">
    <source>
        <dbReference type="Proteomes" id="UP000070352"/>
    </source>
</evidence>
<dbReference type="GO" id="GO:0000287">
    <property type="term" value="F:magnesium ion binding"/>
    <property type="evidence" value="ECO:0007669"/>
    <property type="project" value="UniProtKB-UniRule"/>
</dbReference>
<dbReference type="GO" id="GO:0016491">
    <property type="term" value="F:oxidoreductase activity"/>
    <property type="evidence" value="ECO:0007669"/>
    <property type="project" value="InterPro"/>
</dbReference>
<dbReference type="Pfam" id="PF01070">
    <property type="entry name" value="FMN_dh"/>
    <property type="match status" value="1"/>
</dbReference>
<comment type="function">
    <text evidence="11">Involved in the biosynthesis of isoprenoids. Catalyzes the 1,3-allylic rearrangement of the homoallylic substrate isopentenyl (IPP) to its allylic isomer, dimethylallyl diphosphate (DMAPP).</text>
</comment>
<dbReference type="CDD" id="cd02811">
    <property type="entry name" value="IDI-2_FMN"/>
    <property type="match status" value="1"/>
</dbReference>
<sequence length="350" mass="38308">MSRASRKLEHLKYAIETGQTGVQGFENVHFVHQALPEVALSQTSIATSIGGLQLSSPIIINAMTGGAYETVKINQHLAALANELNLVMAVGSQMSAIKNKEYRSTYQIVRGNNPKGIIFANLGADATPEQANEAIEMIEADGIQIHINVIQELTMPEGDRDFTGILDRLQAIKESVKIPFIVKEVGFGMSKEVVFQLVKRGIKIIDVGGRGGTNFALIENKRRLDPYPFFNDWGIHTATSILEATTVNKTEIIATGGIQNSLHIAKAIGLGANAVGMSGMILRKLVNEGFKQTLGYVNQLHHEIKLIMTSLGAVELLDLQKKPMVILGETKDWCELRGIPINELARREFL</sequence>
<dbReference type="GO" id="GO:0005737">
    <property type="term" value="C:cytoplasm"/>
    <property type="evidence" value="ECO:0007669"/>
    <property type="project" value="UniProtKB-SubCell"/>
</dbReference>
<keyword evidence="9 11" id="KW-0413">Isomerase</keyword>
<feature type="binding site" evidence="11">
    <location>
        <position position="183"/>
    </location>
    <ligand>
        <name>FMN</name>
        <dbReference type="ChEBI" id="CHEBI:58210"/>
    </ligand>
</feature>
<protein>
    <recommendedName>
        <fullName evidence="11">Isopentenyl-diphosphate delta-isomerase</fullName>
        <shortName evidence="11">IPP isomerase</shortName>
        <ecNumber evidence="11">5.3.3.2</ecNumber>
    </recommendedName>
    <alternativeName>
        <fullName evidence="11">Isopentenyl diphosphate:dimethylallyl diphosphate isomerase</fullName>
    </alternativeName>
    <alternativeName>
        <fullName evidence="11">Isopentenyl pyrophosphate isomerase</fullName>
    </alternativeName>
    <alternativeName>
        <fullName evidence="11">Type 2 isopentenyl diphosphate isomerase</fullName>
        <shortName evidence="11">IDI-2</shortName>
    </alternativeName>
</protein>
<dbReference type="GO" id="GO:0004452">
    <property type="term" value="F:isopentenyl-diphosphate delta-isomerase activity"/>
    <property type="evidence" value="ECO:0007669"/>
    <property type="project" value="UniProtKB-UniRule"/>
</dbReference>
<feature type="binding site" evidence="11">
    <location>
        <position position="92"/>
    </location>
    <ligand>
        <name>FMN</name>
        <dbReference type="ChEBI" id="CHEBI:58210"/>
    </ligand>
</feature>
<comment type="caution">
    <text evidence="11">Lacks conserved residue(s) required for the propagation of feature annotation.</text>
</comment>
<dbReference type="PANTHER" id="PTHR43665:SF1">
    <property type="entry name" value="ISOPENTENYL-DIPHOSPHATE DELTA-ISOMERASE"/>
    <property type="match status" value="1"/>
</dbReference>
<dbReference type="GO" id="GO:0070402">
    <property type="term" value="F:NADPH binding"/>
    <property type="evidence" value="ECO:0007669"/>
    <property type="project" value="UniProtKB-UniRule"/>
</dbReference>
<comment type="cofactor">
    <cofactor evidence="11">
        <name>Mg(2+)</name>
        <dbReference type="ChEBI" id="CHEBI:18420"/>
    </cofactor>
</comment>
<dbReference type="AlphaFoldDB" id="A0A135L3W5"/>
<evidence type="ECO:0000256" key="2">
    <source>
        <dbReference type="ARBA" id="ARBA00022490"/>
    </source>
</evidence>
<dbReference type="SMART" id="SM01240">
    <property type="entry name" value="IMPDH"/>
    <property type="match status" value="1"/>
</dbReference>
<name>A0A135L3W5_9BACI</name>
<feature type="domain" description="FMN-dependent dehydrogenase" evidence="12">
    <location>
        <begin position="167"/>
        <end position="322"/>
    </location>
</feature>
<dbReference type="PIRSF" id="PIRSF003314">
    <property type="entry name" value="IPP_isomerase"/>
    <property type="match status" value="1"/>
</dbReference>
<evidence type="ECO:0000256" key="9">
    <source>
        <dbReference type="ARBA" id="ARBA00023235"/>
    </source>
</evidence>
<comment type="caution">
    <text evidence="13">The sequence shown here is derived from an EMBL/GenBank/DDBJ whole genome shotgun (WGS) entry which is preliminary data.</text>
</comment>
<evidence type="ECO:0000256" key="11">
    <source>
        <dbReference type="HAMAP-Rule" id="MF_00354"/>
    </source>
</evidence>
<dbReference type="InterPro" id="IPR000262">
    <property type="entry name" value="FMN-dep_DH"/>
</dbReference>
<keyword evidence="2 11" id="KW-0963">Cytoplasm</keyword>
<comment type="subunit">
    <text evidence="10 11">Homooctamer. Dimer of tetramers.</text>
</comment>
<keyword evidence="4 11" id="KW-0288">FMN</keyword>
<keyword evidence="5 11" id="KW-0479">Metal-binding</keyword>
<feature type="binding site" evidence="11">
    <location>
        <position position="152"/>
    </location>
    <ligand>
        <name>Mg(2+)</name>
        <dbReference type="ChEBI" id="CHEBI:18420"/>
    </ligand>
</feature>
<dbReference type="EC" id="5.3.3.2" evidence="11"/>
<proteinExistence type="inferred from homology"/>
<dbReference type="NCBIfam" id="TIGR02151">
    <property type="entry name" value="IPP_isom_2"/>
    <property type="match status" value="1"/>
</dbReference>
<keyword evidence="3 11" id="KW-0285">Flavoprotein</keyword>
<keyword evidence="7 11" id="KW-0521">NADP</keyword>
<comment type="subcellular location">
    <subcellularLocation>
        <location evidence="11">Cytoplasm</location>
    </subcellularLocation>
</comment>
<feature type="binding site" evidence="11">
    <location>
        <begin position="278"/>
        <end position="279"/>
    </location>
    <ligand>
        <name>FMN</name>
        <dbReference type="ChEBI" id="CHEBI:58210"/>
    </ligand>
</feature>
<feature type="binding site" evidence="11">
    <location>
        <position position="121"/>
    </location>
    <ligand>
        <name>FMN</name>
        <dbReference type="ChEBI" id="CHEBI:58210"/>
    </ligand>
</feature>
<accession>A0A135L3W5</accession>
<dbReference type="GO" id="GO:0010181">
    <property type="term" value="F:FMN binding"/>
    <property type="evidence" value="ECO:0007669"/>
    <property type="project" value="UniProtKB-UniRule"/>
</dbReference>